<evidence type="ECO:0000313" key="2">
    <source>
        <dbReference type="EMBL" id="CAD2165414.1"/>
    </source>
</evidence>
<dbReference type="AlphaFoldDB" id="A0A6V7UTW0"/>
<reference evidence="2 3" key="1">
    <citation type="submission" date="2020-08" db="EMBL/GenBank/DDBJ databases">
        <authorList>
            <person name="Koutsovoulos G."/>
            <person name="Danchin GJ E."/>
        </authorList>
    </citation>
    <scope>NUCLEOTIDE SEQUENCE [LARGE SCALE GENOMIC DNA]</scope>
</reference>
<feature type="transmembrane region" description="Helical" evidence="1">
    <location>
        <begin position="6"/>
        <end position="23"/>
    </location>
</feature>
<comment type="caution">
    <text evidence="2">The sequence shown here is derived from an EMBL/GenBank/DDBJ whole genome shotgun (WGS) entry which is preliminary data.</text>
</comment>
<dbReference type="EMBL" id="CAJEWN010000110">
    <property type="protein sequence ID" value="CAD2165414.1"/>
    <property type="molecule type" value="Genomic_DNA"/>
</dbReference>
<evidence type="ECO:0000313" key="3">
    <source>
        <dbReference type="Proteomes" id="UP000580250"/>
    </source>
</evidence>
<keyword evidence="1" id="KW-0472">Membrane</keyword>
<feature type="transmembrane region" description="Helical" evidence="1">
    <location>
        <begin position="30"/>
        <end position="47"/>
    </location>
</feature>
<evidence type="ECO:0000256" key="1">
    <source>
        <dbReference type="SAM" id="Phobius"/>
    </source>
</evidence>
<name>A0A6V7UTW0_MELEN</name>
<gene>
    <name evidence="2" type="ORF">MENT_LOCUS17160</name>
</gene>
<proteinExistence type="predicted"/>
<organism evidence="2 3">
    <name type="scientific">Meloidogyne enterolobii</name>
    <name type="common">Root-knot nematode worm</name>
    <name type="synonym">Meloidogyne mayaguensis</name>
    <dbReference type="NCBI Taxonomy" id="390850"/>
    <lineage>
        <taxon>Eukaryota</taxon>
        <taxon>Metazoa</taxon>
        <taxon>Ecdysozoa</taxon>
        <taxon>Nematoda</taxon>
        <taxon>Chromadorea</taxon>
        <taxon>Rhabditida</taxon>
        <taxon>Tylenchina</taxon>
        <taxon>Tylenchomorpha</taxon>
        <taxon>Tylenchoidea</taxon>
        <taxon>Meloidogynidae</taxon>
        <taxon>Meloidogyninae</taxon>
        <taxon>Meloidogyne</taxon>
    </lineage>
</organism>
<accession>A0A6V7UTW0</accession>
<dbReference type="Proteomes" id="UP000580250">
    <property type="component" value="Unassembled WGS sequence"/>
</dbReference>
<keyword evidence="1" id="KW-0812">Transmembrane</keyword>
<protein>
    <submittedName>
        <fullName evidence="2">Uncharacterized protein</fullName>
    </submittedName>
</protein>
<keyword evidence="1" id="KW-1133">Transmembrane helix</keyword>
<sequence length="81" mass="8932">MDVVVVQVHVVVGLVVLVVFVIKGQSALDFHVLVLVVVNVVGVVVALPNHAFHVVEDDESDIAIIYVIFYRNQVALKRIMI</sequence>